<feature type="domain" description="GH3 middle" evidence="1">
    <location>
        <begin position="119"/>
        <end position="193"/>
    </location>
</feature>
<evidence type="ECO:0000259" key="1">
    <source>
        <dbReference type="Pfam" id="PF23571"/>
    </source>
</evidence>
<dbReference type="GO" id="GO:0016881">
    <property type="term" value="F:acid-amino acid ligase activity"/>
    <property type="evidence" value="ECO:0007669"/>
    <property type="project" value="TreeGrafter"/>
</dbReference>
<dbReference type="Proteomes" id="UP000749559">
    <property type="component" value="Unassembled WGS sequence"/>
</dbReference>
<gene>
    <name evidence="3" type="ORF">OFUS_LOCUS5185</name>
</gene>
<evidence type="ECO:0000259" key="2">
    <source>
        <dbReference type="Pfam" id="PF23572"/>
    </source>
</evidence>
<dbReference type="OrthoDB" id="10004661at2759"/>
<feature type="non-terminal residue" evidence="3">
    <location>
        <position position="1"/>
    </location>
</feature>
<dbReference type="InterPro" id="IPR004993">
    <property type="entry name" value="GH3"/>
</dbReference>
<dbReference type="Pfam" id="PF23571">
    <property type="entry name" value="GH3_M"/>
    <property type="match status" value="1"/>
</dbReference>
<sequence>RFFQTIEANWEQLCIDIETGTVWNKLNIKSEIRAQLEPTLFPDPLRANQLRTEFMKDIRGFPTRIWSVPFIFMISTGSFRIYHDIIQEKYLLWKIPIFTTLFGASEGLMGICIDDHLAFTNSAFFEFIPVRYDLEDGQNGYDDKPLRIHQVEVGKCYELLITNNYGLCRYRFGDVIKIVGYKNKLPLFEFQYRTGQMLNAIYEKTPETSFMESVTKTMEQLEGVSLVDYTATENINVDKLRECNNTKKRYILFLETSRSDKVTRLNPEQLGLFDKTLCEVFPQYGRMRNDQIIQQMEVLLVKPQTFEHLRSYMLQKNRKTTAYQFKMPRAMRNTNYLKFLLDRLL</sequence>
<evidence type="ECO:0000313" key="4">
    <source>
        <dbReference type="Proteomes" id="UP000749559"/>
    </source>
</evidence>
<proteinExistence type="predicted"/>
<dbReference type="PANTHER" id="PTHR31901:SF9">
    <property type="entry name" value="GH3 DOMAIN-CONTAINING PROTEIN"/>
    <property type="match status" value="1"/>
</dbReference>
<name>A0A8J1XMP1_OWEFU</name>
<keyword evidence="4" id="KW-1185">Reference proteome</keyword>
<feature type="domain" description="GH3 C-terminal" evidence="2">
    <location>
        <begin position="210"/>
        <end position="334"/>
    </location>
</feature>
<accession>A0A8J1XMP1</accession>
<dbReference type="Pfam" id="PF23572">
    <property type="entry name" value="GH3_C"/>
    <property type="match status" value="1"/>
</dbReference>
<evidence type="ECO:0000313" key="3">
    <source>
        <dbReference type="EMBL" id="CAH1778234.1"/>
    </source>
</evidence>
<organism evidence="3 4">
    <name type="scientific">Owenia fusiformis</name>
    <name type="common">Polychaete worm</name>
    <dbReference type="NCBI Taxonomy" id="6347"/>
    <lineage>
        <taxon>Eukaryota</taxon>
        <taxon>Metazoa</taxon>
        <taxon>Spiralia</taxon>
        <taxon>Lophotrochozoa</taxon>
        <taxon>Annelida</taxon>
        <taxon>Polychaeta</taxon>
        <taxon>Sedentaria</taxon>
        <taxon>Canalipalpata</taxon>
        <taxon>Sabellida</taxon>
        <taxon>Oweniida</taxon>
        <taxon>Oweniidae</taxon>
        <taxon>Owenia</taxon>
    </lineage>
</organism>
<comment type="caution">
    <text evidence="3">The sequence shown here is derived from an EMBL/GenBank/DDBJ whole genome shotgun (WGS) entry which is preliminary data.</text>
</comment>
<dbReference type="Pfam" id="PF03321">
    <property type="entry name" value="GH3"/>
    <property type="match status" value="1"/>
</dbReference>
<dbReference type="EMBL" id="CAIIXF020000002">
    <property type="protein sequence ID" value="CAH1778234.1"/>
    <property type="molecule type" value="Genomic_DNA"/>
</dbReference>
<protein>
    <submittedName>
        <fullName evidence="3">Uncharacterized protein</fullName>
    </submittedName>
</protein>
<reference evidence="3" key="1">
    <citation type="submission" date="2022-03" db="EMBL/GenBank/DDBJ databases">
        <authorList>
            <person name="Martin C."/>
        </authorList>
    </citation>
    <scope>NUCLEOTIDE SEQUENCE</scope>
</reference>
<dbReference type="InterPro" id="IPR055377">
    <property type="entry name" value="GH3_M"/>
</dbReference>
<dbReference type="PANTHER" id="PTHR31901">
    <property type="entry name" value="GH3 DOMAIN-CONTAINING PROTEIN"/>
    <property type="match status" value="1"/>
</dbReference>
<dbReference type="AlphaFoldDB" id="A0A8J1XMP1"/>
<dbReference type="GO" id="GO:0005737">
    <property type="term" value="C:cytoplasm"/>
    <property type="evidence" value="ECO:0007669"/>
    <property type="project" value="TreeGrafter"/>
</dbReference>
<dbReference type="InterPro" id="IPR055378">
    <property type="entry name" value="GH3_C"/>
</dbReference>